<feature type="domain" description="Pyruvate kinase barrel" evidence="12">
    <location>
        <begin position="3"/>
        <end position="110"/>
    </location>
</feature>
<feature type="domain" description="Pyruvate kinase C-terminal" evidence="13">
    <location>
        <begin position="146"/>
        <end position="255"/>
    </location>
</feature>
<keyword evidence="11" id="KW-0670">Pyruvate</keyword>
<evidence type="ECO:0000256" key="1">
    <source>
        <dbReference type="ARBA" id="ARBA00004997"/>
    </source>
</evidence>
<evidence type="ECO:0000256" key="8">
    <source>
        <dbReference type="ARBA" id="ARBA00022840"/>
    </source>
</evidence>
<dbReference type="Gene3D" id="3.20.20.60">
    <property type="entry name" value="Phosphoenolpyruvate-binding domains"/>
    <property type="match status" value="1"/>
</dbReference>
<reference evidence="14" key="1">
    <citation type="journal article" date="2014" name="Front. Microbiol.">
        <title>High frequency of phylogenetically diverse reductive dehalogenase-homologous genes in deep subseafloor sedimentary metagenomes.</title>
        <authorList>
            <person name="Kawai M."/>
            <person name="Futagami T."/>
            <person name="Toyoda A."/>
            <person name="Takaki Y."/>
            <person name="Nishi S."/>
            <person name="Hori S."/>
            <person name="Arai W."/>
            <person name="Tsubouchi T."/>
            <person name="Morono Y."/>
            <person name="Uchiyama I."/>
            <person name="Ito T."/>
            <person name="Fujiyama A."/>
            <person name="Inagaki F."/>
            <person name="Takami H."/>
        </authorList>
    </citation>
    <scope>NUCLEOTIDE SEQUENCE</scope>
    <source>
        <strain evidence="14">Expedition CK06-06</strain>
    </source>
</reference>
<dbReference type="InterPro" id="IPR001697">
    <property type="entry name" value="Pyr_Knase"/>
</dbReference>
<dbReference type="Pfam" id="PF02887">
    <property type="entry name" value="PK_C"/>
    <property type="match status" value="1"/>
</dbReference>
<comment type="caution">
    <text evidence="14">The sequence shown here is derived from an EMBL/GenBank/DDBJ whole genome shotgun (WGS) entry which is preliminary data.</text>
</comment>
<evidence type="ECO:0000256" key="6">
    <source>
        <dbReference type="ARBA" id="ARBA00022741"/>
    </source>
</evidence>
<keyword evidence="9" id="KW-0460">Magnesium</keyword>
<proteinExistence type="inferred from homology"/>
<protein>
    <recommendedName>
        <fullName evidence="3">pyruvate kinase</fullName>
        <ecNumber evidence="3">2.7.1.40</ecNumber>
    </recommendedName>
</protein>
<accession>X0X414</accession>
<dbReference type="GO" id="GO:0004743">
    <property type="term" value="F:pyruvate kinase activity"/>
    <property type="evidence" value="ECO:0007669"/>
    <property type="project" value="UniProtKB-EC"/>
</dbReference>
<organism evidence="14">
    <name type="scientific">marine sediment metagenome</name>
    <dbReference type="NCBI Taxonomy" id="412755"/>
    <lineage>
        <taxon>unclassified sequences</taxon>
        <taxon>metagenomes</taxon>
        <taxon>ecological metagenomes</taxon>
    </lineage>
</organism>
<dbReference type="Pfam" id="PF00224">
    <property type="entry name" value="PK"/>
    <property type="match status" value="1"/>
</dbReference>
<evidence type="ECO:0000259" key="12">
    <source>
        <dbReference type="Pfam" id="PF00224"/>
    </source>
</evidence>
<comment type="similarity">
    <text evidence="2">Belongs to the pyruvate kinase family.</text>
</comment>
<dbReference type="Gene3D" id="3.40.1380.20">
    <property type="entry name" value="Pyruvate kinase, C-terminal domain"/>
    <property type="match status" value="1"/>
</dbReference>
<dbReference type="InterPro" id="IPR015813">
    <property type="entry name" value="Pyrv/PenolPyrv_kinase-like_dom"/>
</dbReference>
<dbReference type="InterPro" id="IPR015793">
    <property type="entry name" value="Pyrv_Knase_brl"/>
</dbReference>
<dbReference type="GO" id="GO:0030955">
    <property type="term" value="F:potassium ion binding"/>
    <property type="evidence" value="ECO:0007669"/>
    <property type="project" value="InterPro"/>
</dbReference>
<feature type="non-terminal residue" evidence="14">
    <location>
        <position position="255"/>
    </location>
</feature>
<evidence type="ECO:0000256" key="7">
    <source>
        <dbReference type="ARBA" id="ARBA00022777"/>
    </source>
</evidence>
<evidence type="ECO:0000256" key="4">
    <source>
        <dbReference type="ARBA" id="ARBA00022679"/>
    </source>
</evidence>
<comment type="pathway">
    <text evidence="1">Carbohydrate degradation; glycolysis; pyruvate from D-glyceraldehyde 3-phosphate: step 5/5.</text>
</comment>
<keyword evidence="4" id="KW-0808">Transferase</keyword>
<keyword evidence="5" id="KW-0479">Metal-binding</keyword>
<dbReference type="EMBL" id="BARS01039510">
    <property type="protein sequence ID" value="GAG19741.1"/>
    <property type="molecule type" value="Genomic_DNA"/>
</dbReference>
<name>X0X414_9ZZZZ</name>
<dbReference type="UniPathway" id="UPA00109">
    <property type="reaction ID" value="UER00188"/>
</dbReference>
<evidence type="ECO:0000256" key="2">
    <source>
        <dbReference type="ARBA" id="ARBA00008663"/>
    </source>
</evidence>
<dbReference type="GO" id="GO:0016301">
    <property type="term" value="F:kinase activity"/>
    <property type="evidence" value="ECO:0007669"/>
    <property type="project" value="UniProtKB-KW"/>
</dbReference>
<sequence length="255" mass="28355">AAVIAKIEKPEAIERIEEIVRESDAVMIARGDLGVEMRVEEVPHIQKKIIDLCARMNRPVIVATQMLESMIKNPMPTRAEVSDVANAIEDGTDAVMLSGETSIGKYPLRAFTTMSNVAKRAEETMGDHVALDRRLHFCKHEEFGNVIAASIAQLVQRMDLKLVIGFTASGRTVRLLSKRRLPVRIAGASNNLRVLCRMGLYRGVEPVQIEIFDQSEEMFRRGQELAMERDLVRQGDMIVFAVGIPLGTGATNTLR</sequence>
<evidence type="ECO:0000256" key="9">
    <source>
        <dbReference type="ARBA" id="ARBA00022842"/>
    </source>
</evidence>
<dbReference type="InterPro" id="IPR040442">
    <property type="entry name" value="Pyrv_kinase-like_dom_sf"/>
</dbReference>
<evidence type="ECO:0000256" key="5">
    <source>
        <dbReference type="ARBA" id="ARBA00022723"/>
    </source>
</evidence>
<dbReference type="PANTHER" id="PTHR11817">
    <property type="entry name" value="PYRUVATE KINASE"/>
    <property type="match status" value="1"/>
</dbReference>
<feature type="non-terminal residue" evidence="14">
    <location>
        <position position="1"/>
    </location>
</feature>
<evidence type="ECO:0000259" key="13">
    <source>
        <dbReference type="Pfam" id="PF02887"/>
    </source>
</evidence>
<evidence type="ECO:0000256" key="11">
    <source>
        <dbReference type="ARBA" id="ARBA00023317"/>
    </source>
</evidence>
<evidence type="ECO:0000256" key="3">
    <source>
        <dbReference type="ARBA" id="ARBA00012142"/>
    </source>
</evidence>
<dbReference type="InterPro" id="IPR015795">
    <property type="entry name" value="Pyrv_Knase_C"/>
</dbReference>
<dbReference type="EC" id="2.7.1.40" evidence="3"/>
<dbReference type="InterPro" id="IPR036918">
    <property type="entry name" value="Pyrv_Knase_C_sf"/>
</dbReference>
<dbReference type="GO" id="GO:0000287">
    <property type="term" value="F:magnesium ion binding"/>
    <property type="evidence" value="ECO:0007669"/>
    <property type="project" value="InterPro"/>
</dbReference>
<gene>
    <name evidence="14" type="ORF">S01H1_60324</name>
</gene>
<keyword evidence="6" id="KW-0547">Nucleotide-binding</keyword>
<dbReference type="PRINTS" id="PR01050">
    <property type="entry name" value="PYRUVTKNASE"/>
</dbReference>
<dbReference type="AlphaFoldDB" id="X0X414"/>
<evidence type="ECO:0000256" key="10">
    <source>
        <dbReference type="ARBA" id="ARBA00023152"/>
    </source>
</evidence>
<keyword evidence="7" id="KW-0418">Kinase</keyword>
<keyword evidence="8" id="KW-0067">ATP-binding</keyword>
<dbReference type="GO" id="GO:0005524">
    <property type="term" value="F:ATP binding"/>
    <property type="evidence" value="ECO:0007669"/>
    <property type="project" value="UniProtKB-KW"/>
</dbReference>
<evidence type="ECO:0000313" key="14">
    <source>
        <dbReference type="EMBL" id="GAG19741.1"/>
    </source>
</evidence>
<dbReference type="SUPFAM" id="SSF51621">
    <property type="entry name" value="Phosphoenolpyruvate/pyruvate domain"/>
    <property type="match status" value="1"/>
</dbReference>
<keyword evidence="10" id="KW-0324">Glycolysis</keyword>
<dbReference type="SUPFAM" id="SSF52935">
    <property type="entry name" value="PK C-terminal domain-like"/>
    <property type="match status" value="1"/>
</dbReference>